<dbReference type="Pfam" id="PF03237">
    <property type="entry name" value="Terminase_6N"/>
    <property type="match status" value="1"/>
</dbReference>
<dbReference type="AlphaFoldDB" id="A0A855X459"/>
<dbReference type="Gene3D" id="3.40.50.300">
    <property type="entry name" value="P-loop containing nucleotide triphosphate hydrolases"/>
    <property type="match status" value="1"/>
</dbReference>
<sequence>MTVQEIADWKSGLIEPWRFAEFALGVTLHQGQKEWLEKSTRRENLLVTGNRWGKSFVSAVKLIHHALYRIRPLRFDGADRYRAVVASITQDQANIVFNQAVRLVRGSAYLEPLMQSIDLTPHPRLTFGNGATIESRSTQNRGEYLLGNDYDLVIFDEVAFEPFPEYVVEEVVMMRLADREGRLDLVSTPNGRNWFFRRAREIIEGKRDGYYQTGDSRQNEYISSDFLEERVRYFSDARLKQNIMGQFVDSGGEVLPGAFIDRALLAAKEWTVQSGAGSGFFISGWDLARKRTATVGITVEVVGSSVRVAALERFREMDWSRVIEKIGARQREYPGQLIIDGTGLGDVVAEQLREYNPTSVIFTPASKAELLTNVELMHAKGQVAYDRWELPDGPGRIWSLEDELRQARWDDNSDCDALMALGLALWPLRRQSAPAIAPRVGRI</sequence>
<comment type="caution">
    <text evidence="1">The sequence shown here is derived from an EMBL/GenBank/DDBJ whole genome shotgun (WGS) entry which is preliminary data.</text>
</comment>
<evidence type="ECO:0008006" key="3">
    <source>
        <dbReference type="Google" id="ProtNLM"/>
    </source>
</evidence>
<organism evidence="1 2">
    <name type="scientific">candidate division GN15 bacterium</name>
    <dbReference type="NCBI Taxonomy" id="2072418"/>
    <lineage>
        <taxon>Bacteria</taxon>
        <taxon>candidate division GN15</taxon>
    </lineage>
</organism>
<evidence type="ECO:0000313" key="2">
    <source>
        <dbReference type="Proteomes" id="UP000250918"/>
    </source>
</evidence>
<proteinExistence type="predicted"/>
<accession>A0A855X459</accession>
<evidence type="ECO:0000313" key="1">
    <source>
        <dbReference type="EMBL" id="PWB69072.1"/>
    </source>
</evidence>
<gene>
    <name evidence="1" type="ORF">C3F09_10730</name>
</gene>
<dbReference type="InterPro" id="IPR027417">
    <property type="entry name" value="P-loop_NTPase"/>
</dbReference>
<dbReference type="Proteomes" id="UP000250918">
    <property type="component" value="Unassembled WGS sequence"/>
</dbReference>
<name>A0A855X459_9BACT</name>
<dbReference type="EMBL" id="PQAP01000180">
    <property type="protein sequence ID" value="PWB69072.1"/>
    <property type="molecule type" value="Genomic_DNA"/>
</dbReference>
<protein>
    <recommendedName>
        <fullName evidence="3">Terminase</fullName>
    </recommendedName>
</protein>
<reference evidence="1 2" key="1">
    <citation type="journal article" date="2018" name="ISME J.">
        <title>A methanotrophic archaeon couples anaerobic oxidation of methane to Fe(III) reduction.</title>
        <authorList>
            <person name="Cai C."/>
            <person name="Leu A.O."/>
            <person name="Xie G.J."/>
            <person name="Guo J."/>
            <person name="Feng Y."/>
            <person name="Zhao J.X."/>
            <person name="Tyson G.W."/>
            <person name="Yuan Z."/>
            <person name="Hu S."/>
        </authorList>
    </citation>
    <scope>NUCLEOTIDE SEQUENCE [LARGE SCALE GENOMIC DNA]</scope>
    <source>
        <strain evidence="1">FeB_12</strain>
    </source>
</reference>
<dbReference type="Gene3D" id="3.30.420.240">
    <property type="match status" value="1"/>
</dbReference>